<dbReference type="InterPro" id="IPR015422">
    <property type="entry name" value="PyrdxlP-dep_Trfase_small"/>
</dbReference>
<protein>
    <submittedName>
        <fullName evidence="1">Aminotransferase class I/II-fold pyridoxal phosphate-dependent enzyme</fullName>
    </submittedName>
</protein>
<evidence type="ECO:0000313" key="1">
    <source>
        <dbReference type="EMBL" id="HIT94853.1"/>
    </source>
</evidence>
<dbReference type="SUPFAM" id="SSF53383">
    <property type="entry name" value="PLP-dependent transferases"/>
    <property type="match status" value="1"/>
</dbReference>
<dbReference type="Gene3D" id="3.40.640.10">
    <property type="entry name" value="Type I PLP-dependent aspartate aminotransferase-like (Major domain)"/>
    <property type="match status" value="1"/>
</dbReference>
<dbReference type="CDD" id="cd00609">
    <property type="entry name" value="AAT_like"/>
    <property type="match status" value="1"/>
</dbReference>
<dbReference type="InterPro" id="IPR024551">
    <property type="entry name" value="AspAT_Ic"/>
</dbReference>
<dbReference type="PANTHER" id="PTHR43799">
    <property type="entry name" value="AMINOTRANSFERASE, PUTATIVE-RELATED"/>
    <property type="match status" value="1"/>
</dbReference>
<reference evidence="1" key="1">
    <citation type="submission" date="2020-10" db="EMBL/GenBank/DDBJ databases">
        <authorList>
            <person name="Gilroy R."/>
        </authorList>
    </citation>
    <scope>NUCLEOTIDE SEQUENCE</scope>
    <source>
        <strain evidence="1">ChiBcec7-5410</strain>
    </source>
</reference>
<proteinExistence type="predicted"/>
<dbReference type="EMBL" id="DVLW01000182">
    <property type="protein sequence ID" value="HIT94853.1"/>
    <property type="molecule type" value="Genomic_DNA"/>
</dbReference>
<name>A0A9D1H751_9FIRM</name>
<dbReference type="Pfam" id="PF12897">
    <property type="entry name" value="Asp_aminotransf"/>
    <property type="match status" value="1"/>
</dbReference>
<dbReference type="InterPro" id="IPR015421">
    <property type="entry name" value="PyrdxlP-dep_Trfase_major"/>
</dbReference>
<keyword evidence="1" id="KW-0808">Transferase</keyword>
<keyword evidence="1" id="KW-0032">Aminotransferase</keyword>
<dbReference type="AlphaFoldDB" id="A0A9D1H751"/>
<accession>A0A9D1H751</accession>
<evidence type="ECO:0000313" key="2">
    <source>
        <dbReference type="Proteomes" id="UP000824160"/>
    </source>
</evidence>
<sequence length="428" mass="47884">MTSYKEMSKDQLLEQSAALKKEYENYKALGLKLDMSRGKPSPEQLDLSMGMLDVLKSTDSMILENGMDARNYGQLEGIPEARRLFAEIMGIHEDEVFICGNSSLNMMYDTVARAMVFGFPGGEKPWGQQKKLKFLCPVPGYDRHFGICEVFGIQMINVPMTPEGPDMTLVESWVNNDDTVKGIWCVPQYANPDGTTYSDETVRRFANLKPAAGDFRIFWDNAYCVYHLDDDHPHLLNLMDECKKVGSEDMVVMFCSTSKISFSGAGVAAIGCSKRNMDHLKAKVAMQTISFDKLNQLRHVRFFKNKAGVEAHMLKHRALLKPRFDAVIRTFHEEMDGAGIAVWTEPKGGYFISVDVMDGCAARVIELCKEAGVTLTGAGCAYPYHKDPRDRNIRIAPSYPSIEELEKAAKIFTLCCKLAATEKLLAAN</sequence>
<dbReference type="Gene3D" id="3.90.1150.10">
    <property type="entry name" value="Aspartate Aminotransferase, domain 1"/>
    <property type="match status" value="1"/>
</dbReference>
<dbReference type="PANTHER" id="PTHR43799:SF1">
    <property type="entry name" value="ASPARTATE AMINOTRANSFERASE"/>
    <property type="match status" value="1"/>
</dbReference>
<gene>
    <name evidence="1" type="ORF">IAC43_06675</name>
</gene>
<organism evidence="1 2">
    <name type="scientific">Candidatus Faecivivens stercoripullorum</name>
    <dbReference type="NCBI Taxonomy" id="2840805"/>
    <lineage>
        <taxon>Bacteria</taxon>
        <taxon>Bacillati</taxon>
        <taxon>Bacillota</taxon>
        <taxon>Clostridia</taxon>
        <taxon>Eubacteriales</taxon>
        <taxon>Oscillospiraceae</taxon>
        <taxon>Oscillospiraceae incertae sedis</taxon>
        <taxon>Candidatus Faecivivens</taxon>
    </lineage>
</organism>
<reference evidence="1" key="2">
    <citation type="journal article" date="2021" name="PeerJ">
        <title>Extensive microbial diversity within the chicken gut microbiome revealed by metagenomics and culture.</title>
        <authorList>
            <person name="Gilroy R."/>
            <person name="Ravi A."/>
            <person name="Getino M."/>
            <person name="Pursley I."/>
            <person name="Horton D.L."/>
            <person name="Alikhan N.F."/>
            <person name="Baker D."/>
            <person name="Gharbi K."/>
            <person name="Hall N."/>
            <person name="Watson M."/>
            <person name="Adriaenssens E.M."/>
            <person name="Foster-Nyarko E."/>
            <person name="Jarju S."/>
            <person name="Secka A."/>
            <person name="Antonio M."/>
            <person name="Oren A."/>
            <person name="Chaudhuri R.R."/>
            <person name="La Ragione R."/>
            <person name="Hildebrand F."/>
            <person name="Pallen M.J."/>
        </authorList>
    </citation>
    <scope>NUCLEOTIDE SEQUENCE</scope>
    <source>
        <strain evidence="1">ChiBcec7-5410</strain>
    </source>
</reference>
<dbReference type="Proteomes" id="UP000824160">
    <property type="component" value="Unassembled WGS sequence"/>
</dbReference>
<comment type="caution">
    <text evidence="1">The sequence shown here is derived from an EMBL/GenBank/DDBJ whole genome shotgun (WGS) entry which is preliminary data.</text>
</comment>
<dbReference type="GO" id="GO:0004069">
    <property type="term" value="F:L-aspartate:2-oxoglutarate aminotransferase activity"/>
    <property type="evidence" value="ECO:0007669"/>
    <property type="project" value="InterPro"/>
</dbReference>
<dbReference type="InterPro" id="IPR015424">
    <property type="entry name" value="PyrdxlP-dep_Trfase"/>
</dbReference>